<name>A0A1Y3U0R4_9ACTN</name>
<dbReference type="Gene3D" id="1.10.260.40">
    <property type="entry name" value="lambda repressor-like DNA-binding domains"/>
    <property type="match status" value="1"/>
</dbReference>
<dbReference type="CDD" id="cd00093">
    <property type="entry name" value="HTH_XRE"/>
    <property type="match status" value="1"/>
</dbReference>
<accession>A0A1Y3U0R4</accession>
<feature type="domain" description="HTH cro/C1-type" evidence="3">
    <location>
        <begin position="7"/>
        <end position="61"/>
    </location>
</feature>
<keyword evidence="2" id="KW-0812">Transmembrane</keyword>
<dbReference type="SMART" id="SM00530">
    <property type="entry name" value="HTH_XRE"/>
    <property type="match status" value="1"/>
</dbReference>
<dbReference type="PANTHER" id="PTHR46558">
    <property type="entry name" value="TRACRIPTIONAL REGULATORY PROTEIN-RELATED-RELATED"/>
    <property type="match status" value="1"/>
</dbReference>
<dbReference type="EMBL" id="NFHO01000011">
    <property type="protein sequence ID" value="OUN41785.1"/>
    <property type="molecule type" value="Genomic_DNA"/>
</dbReference>
<dbReference type="STRING" id="1118060.GCA_000311845_00188"/>
<keyword evidence="2" id="KW-1133">Transmembrane helix</keyword>
<organism evidence="4 5">
    <name type="scientific">Enorma massiliensis</name>
    <dbReference type="NCBI Taxonomy" id="1472761"/>
    <lineage>
        <taxon>Bacteria</taxon>
        <taxon>Bacillati</taxon>
        <taxon>Actinomycetota</taxon>
        <taxon>Coriobacteriia</taxon>
        <taxon>Coriobacteriales</taxon>
        <taxon>Coriobacteriaceae</taxon>
        <taxon>Enorma</taxon>
    </lineage>
</organism>
<feature type="transmembrane region" description="Helical" evidence="2">
    <location>
        <begin position="108"/>
        <end position="129"/>
    </location>
</feature>
<feature type="transmembrane region" description="Helical" evidence="2">
    <location>
        <begin position="188"/>
        <end position="207"/>
    </location>
</feature>
<dbReference type="PANTHER" id="PTHR46558:SF4">
    <property type="entry name" value="DNA-BIDING PHAGE PROTEIN"/>
    <property type="match status" value="1"/>
</dbReference>
<dbReference type="InterPro" id="IPR001387">
    <property type="entry name" value="Cro/C1-type_HTH"/>
</dbReference>
<feature type="transmembrane region" description="Helical" evidence="2">
    <location>
        <begin position="282"/>
        <end position="303"/>
    </location>
</feature>
<proteinExistence type="predicted"/>
<evidence type="ECO:0000313" key="5">
    <source>
        <dbReference type="Proteomes" id="UP000196560"/>
    </source>
</evidence>
<feature type="transmembrane region" description="Helical" evidence="2">
    <location>
        <begin position="323"/>
        <end position="342"/>
    </location>
</feature>
<dbReference type="SUPFAM" id="SSF47413">
    <property type="entry name" value="lambda repressor-like DNA-binding domains"/>
    <property type="match status" value="1"/>
</dbReference>
<evidence type="ECO:0000256" key="1">
    <source>
        <dbReference type="ARBA" id="ARBA00023125"/>
    </source>
</evidence>
<dbReference type="RefSeq" id="WP_087186916.1">
    <property type="nucleotide sequence ID" value="NZ_NFHO01000011.1"/>
</dbReference>
<feature type="transmembrane region" description="Helical" evidence="2">
    <location>
        <begin position="135"/>
        <end position="155"/>
    </location>
</feature>
<dbReference type="GO" id="GO:0003677">
    <property type="term" value="F:DNA binding"/>
    <property type="evidence" value="ECO:0007669"/>
    <property type="project" value="UniProtKB-KW"/>
</dbReference>
<feature type="transmembrane region" description="Helical" evidence="2">
    <location>
        <begin position="219"/>
        <end position="239"/>
    </location>
</feature>
<sequence>MGFRENLQHLRATRNMTQEQLAMLLGVSRQSVTKWEAAKSYPEMDKLLKICQIFECSLDDLVTGDVAALAGNASSVNGTQVPVPDGPPQDICGYDEHQRMMAFKVPTGVAAILVMCGIAFLFEGSFSFMGGDADTLMIVLILLGVLICLAFAVPAGMEHAAFMKAHPYIEDFYTEDDRASARRDLSRAIVAGIAAIFVGVACIMVFGEHRDTERQGLCLLMLFVALGVWLIVRYGMLLGRMNIAEYNKSAAEELEMEDIVNAQVEDEIRDAMIAHKRSNKKLGAICGAIMIAATIIGLALLFIPVFSAADPSDFDPVGTSAMWFWVAWPVGGMICGIVAVLMEGFSREK</sequence>
<comment type="caution">
    <text evidence="4">The sequence shown here is derived from an EMBL/GenBank/DDBJ whole genome shotgun (WGS) entry which is preliminary data.</text>
</comment>
<keyword evidence="2" id="KW-0472">Membrane</keyword>
<dbReference type="eggNOG" id="COG1476">
    <property type="taxonomic scope" value="Bacteria"/>
</dbReference>
<dbReference type="Proteomes" id="UP000196560">
    <property type="component" value="Unassembled WGS sequence"/>
</dbReference>
<dbReference type="Pfam" id="PF01381">
    <property type="entry name" value="HTH_3"/>
    <property type="match status" value="1"/>
</dbReference>
<keyword evidence="1" id="KW-0238">DNA-binding</keyword>
<evidence type="ECO:0000313" key="4">
    <source>
        <dbReference type="EMBL" id="OUN41785.1"/>
    </source>
</evidence>
<protein>
    <submittedName>
        <fullName evidence="4">Cro/Cl family transcriptional regulator</fullName>
    </submittedName>
</protein>
<dbReference type="PROSITE" id="PS50943">
    <property type="entry name" value="HTH_CROC1"/>
    <property type="match status" value="1"/>
</dbReference>
<evidence type="ECO:0000259" key="3">
    <source>
        <dbReference type="PROSITE" id="PS50943"/>
    </source>
</evidence>
<evidence type="ECO:0000256" key="2">
    <source>
        <dbReference type="SAM" id="Phobius"/>
    </source>
</evidence>
<keyword evidence="5" id="KW-1185">Reference proteome</keyword>
<gene>
    <name evidence="4" type="ORF">B5G21_09095</name>
</gene>
<reference evidence="5" key="1">
    <citation type="submission" date="2017-04" db="EMBL/GenBank/DDBJ databases">
        <title>Function of individual gut microbiota members based on whole genome sequencing of pure cultures obtained from chicken caecum.</title>
        <authorList>
            <person name="Medvecky M."/>
            <person name="Cejkova D."/>
            <person name="Polansky O."/>
            <person name="Karasova D."/>
            <person name="Kubasova T."/>
            <person name="Cizek A."/>
            <person name="Rychlik I."/>
        </authorList>
    </citation>
    <scope>NUCLEOTIDE SEQUENCE [LARGE SCALE GENOMIC DNA]</scope>
    <source>
        <strain evidence="5">An70</strain>
    </source>
</reference>
<dbReference type="AlphaFoldDB" id="A0A1Y3U0R4"/>
<dbReference type="InterPro" id="IPR010982">
    <property type="entry name" value="Lambda_DNA-bd_dom_sf"/>
</dbReference>